<proteinExistence type="predicted"/>
<dbReference type="EMBL" id="DS028120">
    <property type="protein sequence ID" value="EEY64151.1"/>
    <property type="molecule type" value="Genomic_DNA"/>
</dbReference>
<evidence type="ECO:0000313" key="3">
    <source>
        <dbReference type="Proteomes" id="UP000006643"/>
    </source>
</evidence>
<dbReference type="HOGENOM" id="CLU_2175997_0_0_1"/>
<dbReference type="RefSeq" id="XP_002907587.1">
    <property type="nucleotide sequence ID" value="XM_002907541.1"/>
</dbReference>
<keyword evidence="1" id="KW-1133">Transmembrane helix</keyword>
<keyword evidence="1" id="KW-0812">Transmembrane</keyword>
<dbReference type="Proteomes" id="UP000006643">
    <property type="component" value="Unassembled WGS sequence"/>
</dbReference>
<dbReference type="VEuPathDB" id="FungiDB:PITG_02681"/>
<sequence length="110" mass="12930">MKSIEIERHHSSGICRGSNFPGVFVNRGLFRLHSSQSVMYFLIECVIRAGMTTVIRIVYFSDNAMFQRYHVRDYDPILYCFSETPQTPDVVPRRSIARRISRMTLSFVYR</sequence>
<protein>
    <submittedName>
        <fullName evidence="2">Uncharacterized protein</fullName>
    </submittedName>
</protein>
<gene>
    <name evidence="2" type="ORF">PITG_02681</name>
</gene>
<dbReference type="AlphaFoldDB" id="D0MWY8"/>
<accession>D0MWY8</accession>
<organism evidence="2 3">
    <name type="scientific">Phytophthora infestans (strain T30-4)</name>
    <name type="common">Potato late blight agent</name>
    <dbReference type="NCBI Taxonomy" id="403677"/>
    <lineage>
        <taxon>Eukaryota</taxon>
        <taxon>Sar</taxon>
        <taxon>Stramenopiles</taxon>
        <taxon>Oomycota</taxon>
        <taxon>Peronosporomycetes</taxon>
        <taxon>Peronosporales</taxon>
        <taxon>Peronosporaceae</taxon>
        <taxon>Phytophthora</taxon>
    </lineage>
</organism>
<evidence type="ECO:0000256" key="1">
    <source>
        <dbReference type="SAM" id="Phobius"/>
    </source>
</evidence>
<dbReference type="OMA" id="TVIRIVY"/>
<dbReference type="GeneID" id="9476634"/>
<name>D0MWY8_PHYIT</name>
<evidence type="ECO:0000313" key="2">
    <source>
        <dbReference type="EMBL" id="EEY64151.1"/>
    </source>
</evidence>
<keyword evidence="3" id="KW-1185">Reference proteome</keyword>
<dbReference type="OrthoDB" id="178344at2759"/>
<dbReference type="InParanoid" id="D0MWY8"/>
<reference evidence="3" key="1">
    <citation type="journal article" date="2009" name="Nature">
        <title>Genome sequence and analysis of the Irish potato famine pathogen Phytophthora infestans.</title>
        <authorList>
            <consortium name="The Broad Institute Genome Sequencing Platform"/>
            <person name="Haas B.J."/>
            <person name="Kamoun S."/>
            <person name="Zody M.C."/>
            <person name="Jiang R.H."/>
            <person name="Handsaker R.E."/>
            <person name="Cano L.M."/>
            <person name="Grabherr M."/>
            <person name="Kodira C.D."/>
            <person name="Raffaele S."/>
            <person name="Torto-Alalibo T."/>
            <person name="Bozkurt T.O."/>
            <person name="Ah-Fong A.M."/>
            <person name="Alvarado L."/>
            <person name="Anderson V.L."/>
            <person name="Armstrong M.R."/>
            <person name="Avrova A."/>
            <person name="Baxter L."/>
            <person name="Beynon J."/>
            <person name="Boevink P.C."/>
            <person name="Bollmann S.R."/>
            <person name="Bos J.I."/>
            <person name="Bulone V."/>
            <person name="Cai G."/>
            <person name="Cakir C."/>
            <person name="Carrington J.C."/>
            <person name="Chawner M."/>
            <person name="Conti L."/>
            <person name="Costanzo S."/>
            <person name="Ewan R."/>
            <person name="Fahlgren N."/>
            <person name="Fischbach M.A."/>
            <person name="Fugelstad J."/>
            <person name="Gilroy E.M."/>
            <person name="Gnerre S."/>
            <person name="Green P.J."/>
            <person name="Grenville-Briggs L.J."/>
            <person name="Griffith J."/>
            <person name="Grunwald N.J."/>
            <person name="Horn K."/>
            <person name="Horner N.R."/>
            <person name="Hu C.H."/>
            <person name="Huitema E."/>
            <person name="Jeong D.H."/>
            <person name="Jones A.M."/>
            <person name="Jones J.D."/>
            <person name="Jones R.W."/>
            <person name="Karlsson E.K."/>
            <person name="Kunjeti S.G."/>
            <person name="Lamour K."/>
            <person name="Liu Z."/>
            <person name="Ma L."/>
            <person name="Maclean D."/>
            <person name="Chibucos M.C."/>
            <person name="McDonald H."/>
            <person name="McWalters J."/>
            <person name="Meijer H.J."/>
            <person name="Morgan W."/>
            <person name="Morris P.F."/>
            <person name="Munro C.A."/>
            <person name="O'Neill K."/>
            <person name="Ospina-Giraldo M."/>
            <person name="Pinzon A."/>
            <person name="Pritchard L."/>
            <person name="Ramsahoye B."/>
            <person name="Ren Q."/>
            <person name="Restrepo S."/>
            <person name="Roy S."/>
            <person name="Sadanandom A."/>
            <person name="Savidor A."/>
            <person name="Schornack S."/>
            <person name="Schwartz D.C."/>
            <person name="Schumann U.D."/>
            <person name="Schwessinger B."/>
            <person name="Seyer L."/>
            <person name="Sharpe T."/>
            <person name="Silvar C."/>
            <person name="Song J."/>
            <person name="Studholme D.J."/>
            <person name="Sykes S."/>
            <person name="Thines M."/>
            <person name="van de Vondervoort P.J."/>
            <person name="Phuntumart V."/>
            <person name="Wawra S."/>
            <person name="Weide R."/>
            <person name="Win J."/>
            <person name="Young C."/>
            <person name="Zhou S."/>
            <person name="Fry W."/>
            <person name="Meyers B.C."/>
            <person name="van West P."/>
            <person name="Ristaino J."/>
            <person name="Govers F."/>
            <person name="Birch P.R."/>
            <person name="Whisson S.C."/>
            <person name="Judelson H.S."/>
            <person name="Nusbaum C."/>
        </authorList>
    </citation>
    <scope>NUCLEOTIDE SEQUENCE [LARGE SCALE GENOMIC DNA]</scope>
    <source>
        <strain evidence="3">T30-4</strain>
    </source>
</reference>
<dbReference type="KEGG" id="pif:PITG_02681"/>
<feature type="transmembrane region" description="Helical" evidence="1">
    <location>
        <begin position="38"/>
        <end position="59"/>
    </location>
</feature>
<keyword evidence="1" id="KW-0472">Membrane</keyword>